<keyword evidence="5 8" id="KW-1133">Transmembrane helix</keyword>
<name>A0A0F4L349_9BIFI</name>
<dbReference type="InterPro" id="IPR003474">
    <property type="entry name" value="Glcn_transporter"/>
</dbReference>
<comment type="subcellular location">
    <subcellularLocation>
        <location evidence="1">Cell membrane</location>
        <topology evidence="1">Multi-pass membrane protein</topology>
    </subcellularLocation>
</comment>
<reference evidence="10 12" key="2">
    <citation type="submission" date="2017-10" db="EMBL/GenBank/DDBJ databases">
        <title>Bifidobacterium genomics.</title>
        <authorList>
            <person name="Lugli G.A."/>
            <person name="Milani C."/>
            <person name="Mancabelli L."/>
        </authorList>
    </citation>
    <scope>NUCLEOTIDE SEQUENCE [LARGE SCALE GENOMIC DNA]</scope>
    <source>
        <strain evidence="10 12">1460B</strain>
    </source>
</reference>
<proteinExistence type="inferred from homology"/>
<feature type="transmembrane region" description="Helical" evidence="8">
    <location>
        <begin position="421"/>
        <end position="446"/>
    </location>
</feature>
<feature type="transmembrane region" description="Helical" evidence="8">
    <location>
        <begin position="97"/>
        <end position="130"/>
    </location>
</feature>
<dbReference type="AlphaFoldDB" id="A0A0F4L349"/>
<feature type="transmembrane region" description="Helical" evidence="8">
    <location>
        <begin position="175"/>
        <end position="194"/>
    </location>
</feature>
<dbReference type="GO" id="GO:0005886">
    <property type="term" value="C:plasma membrane"/>
    <property type="evidence" value="ECO:0007669"/>
    <property type="project" value="UniProtKB-SubCell"/>
</dbReference>
<organism evidence="9 11">
    <name type="scientific">Bifidobacterium asteroides</name>
    <dbReference type="NCBI Taxonomy" id="1684"/>
    <lineage>
        <taxon>Bacteria</taxon>
        <taxon>Bacillati</taxon>
        <taxon>Actinomycetota</taxon>
        <taxon>Actinomycetes</taxon>
        <taxon>Bifidobacteriales</taxon>
        <taxon>Bifidobacteriaceae</taxon>
        <taxon>Bifidobacterium</taxon>
    </lineage>
</organism>
<dbReference type="PATRIC" id="fig|1684.4.peg.578"/>
<feature type="transmembrane region" description="Helical" evidence="8">
    <location>
        <begin position="230"/>
        <end position="250"/>
    </location>
</feature>
<sequence>MLPVLSGIAAIIVLIVLIVYCKLHPFVALIISSLGLGLVNGLGTEKTVKSFTTGFGSQLSTTGIVIGLGAIIGGMLVSSGGAERIANVIVGKSKKALIPLAVGLVALIIELPNLFEVTFVLLIPIVFSVAKRTHTSALYVAIPMAAGMMTAHGLLPPGPATVIGAGAIGVDLGLVSMIGIVICIPVFAAGVWLFPKLMQRYYLRYQVSDGSEYATKDDDLAQAPGILKSLPSVLLAPVLLIIGTIGKAVFSKGSVGYVITQFFGNTVVALLLSALYALIFLGLGSGMTAKKTLSQSKTSLKGVVNVLLIIGAGGGLKEMLQSTGLSDQIATTTAKWAIPTVLLAWLIAALFRVALGSGTVAVAAAAGIVAPMVAQADDLHKALAVLAIAVGAMIFSHVNDGAFWLFQEYLDMTVPQTLKTWSFLVTVQSVVGLIALLLVDAVIGVVV</sequence>
<dbReference type="EMBL" id="PCHJ01000012">
    <property type="protein sequence ID" value="PKV09978.1"/>
    <property type="molecule type" value="Genomic_DNA"/>
</dbReference>
<comment type="caution">
    <text evidence="9">The sequence shown here is derived from an EMBL/GenBank/DDBJ whole genome shotgun (WGS) entry which is preliminary data.</text>
</comment>
<gene>
    <name evidence="9" type="primary">gntP</name>
    <name evidence="10" type="ORF">CQR44_0530</name>
    <name evidence="9" type="ORF">JF69_05350</name>
</gene>
<dbReference type="Proteomes" id="UP000033648">
    <property type="component" value="Unassembled WGS sequence"/>
</dbReference>
<evidence type="ECO:0000313" key="9">
    <source>
        <dbReference type="EMBL" id="KJY51996.1"/>
    </source>
</evidence>
<feature type="transmembrane region" description="Helical" evidence="8">
    <location>
        <begin position="298"/>
        <end position="316"/>
    </location>
</feature>
<evidence type="ECO:0000256" key="1">
    <source>
        <dbReference type="ARBA" id="ARBA00004651"/>
    </source>
</evidence>
<dbReference type="EMBL" id="JWME01000006">
    <property type="protein sequence ID" value="KJY51996.1"/>
    <property type="molecule type" value="Genomic_DNA"/>
</dbReference>
<feature type="transmembrane region" description="Helical" evidence="8">
    <location>
        <begin position="262"/>
        <end position="286"/>
    </location>
</feature>
<evidence type="ECO:0000256" key="2">
    <source>
        <dbReference type="ARBA" id="ARBA00022448"/>
    </source>
</evidence>
<evidence type="ECO:0000313" key="12">
    <source>
        <dbReference type="Proteomes" id="UP000233731"/>
    </source>
</evidence>
<feature type="transmembrane region" description="Helical" evidence="8">
    <location>
        <begin position="59"/>
        <end position="77"/>
    </location>
</feature>
<keyword evidence="4 8" id="KW-0812">Transmembrane</keyword>
<feature type="transmembrane region" description="Helical" evidence="8">
    <location>
        <begin position="137"/>
        <end position="155"/>
    </location>
</feature>
<evidence type="ECO:0000313" key="11">
    <source>
        <dbReference type="Proteomes" id="UP000033648"/>
    </source>
</evidence>
<dbReference type="Proteomes" id="UP000233731">
    <property type="component" value="Unassembled WGS sequence"/>
</dbReference>
<dbReference type="Pfam" id="PF02447">
    <property type="entry name" value="GntP_permease"/>
    <property type="match status" value="1"/>
</dbReference>
<evidence type="ECO:0000256" key="8">
    <source>
        <dbReference type="SAM" id="Phobius"/>
    </source>
</evidence>
<keyword evidence="6 8" id="KW-0472">Membrane</keyword>
<dbReference type="PIRSF" id="PIRSF002746">
    <property type="entry name" value="Gluconate_transporter"/>
    <property type="match status" value="1"/>
</dbReference>
<evidence type="ECO:0000256" key="6">
    <source>
        <dbReference type="ARBA" id="ARBA00023136"/>
    </source>
</evidence>
<evidence type="ECO:0000256" key="4">
    <source>
        <dbReference type="ARBA" id="ARBA00022692"/>
    </source>
</evidence>
<evidence type="ECO:0000313" key="10">
    <source>
        <dbReference type="EMBL" id="PKV09978.1"/>
    </source>
</evidence>
<evidence type="ECO:0000256" key="7">
    <source>
        <dbReference type="ARBA" id="ARBA00049663"/>
    </source>
</evidence>
<protein>
    <submittedName>
        <fullName evidence="9 10">Gluconate transporter</fullName>
    </submittedName>
</protein>
<evidence type="ECO:0000256" key="3">
    <source>
        <dbReference type="ARBA" id="ARBA00022475"/>
    </source>
</evidence>
<reference evidence="9 11" key="1">
    <citation type="submission" date="2014-12" db="EMBL/GenBank/DDBJ databases">
        <title>Comparative genomics of the lactic acid bacteria isolated from the honey bee gut.</title>
        <authorList>
            <person name="Ellegaard K.M."/>
            <person name="Tamarit D."/>
            <person name="Javelind E."/>
            <person name="Olofsson T."/>
            <person name="Andersson S.G."/>
            <person name="Vasquez A."/>
        </authorList>
    </citation>
    <scope>NUCLEOTIDE SEQUENCE [LARGE SCALE GENOMIC DNA]</scope>
    <source>
        <strain evidence="9 11">Bin2</strain>
    </source>
</reference>
<evidence type="ECO:0000256" key="5">
    <source>
        <dbReference type="ARBA" id="ARBA00022989"/>
    </source>
</evidence>
<dbReference type="PANTHER" id="PTHR30354:SF22">
    <property type="entry name" value="HIGH-AFFINITY GLUCONATE TRANSPORTER"/>
    <property type="match status" value="1"/>
</dbReference>
<feature type="transmembrane region" description="Helical" evidence="8">
    <location>
        <begin position="382"/>
        <end position="406"/>
    </location>
</feature>
<accession>A0A0F4L349</accession>
<keyword evidence="2" id="KW-0813">Transport</keyword>
<keyword evidence="3" id="KW-1003">Cell membrane</keyword>
<comment type="similarity">
    <text evidence="7">Belongs to the GntP permease family.</text>
</comment>
<dbReference type="NCBIfam" id="TIGR00791">
    <property type="entry name" value="gntP"/>
    <property type="match status" value="1"/>
</dbReference>
<dbReference type="RefSeq" id="WP_045924138.1">
    <property type="nucleotide sequence ID" value="NZ_PCHJ01000012.1"/>
</dbReference>
<feature type="transmembrane region" description="Helical" evidence="8">
    <location>
        <begin position="342"/>
        <end position="370"/>
    </location>
</feature>
<dbReference type="OrthoDB" id="4325159at2"/>
<dbReference type="PANTHER" id="PTHR30354">
    <property type="entry name" value="GNT FAMILY GLUCONATE TRANSPORTER"/>
    <property type="match status" value="1"/>
</dbReference>
<dbReference type="GO" id="GO:0015128">
    <property type="term" value="F:gluconate transmembrane transporter activity"/>
    <property type="evidence" value="ECO:0007669"/>
    <property type="project" value="InterPro"/>
</dbReference>
<feature type="transmembrane region" description="Helical" evidence="8">
    <location>
        <begin position="6"/>
        <end position="39"/>
    </location>
</feature>